<dbReference type="InterPro" id="IPR055945">
    <property type="entry name" value="DUF7523"/>
</dbReference>
<evidence type="ECO:0000313" key="2">
    <source>
        <dbReference type="Proteomes" id="UP001596406"/>
    </source>
</evidence>
<reference evidence="1 2" key="1">
    <citation type="journal article" date="2019" name="Int. J. Syst. Evol. Microbiol.">
        <title>The Global Catalogue of Microorganisms (GCM) 10K type strain sequencing project: providing services to taxonomists for standard genome sequencing and annotation.</title>
        <authorList>
            <consortium name="The Broad Institute Genomics Platform"/>
            <consortium name="The Broad Institute Genome Sequencing Center for Infectious Disease"/>
            <person name="Wu L."/>
            <person name="Ma J."/>
        </authorList>
    </citation>
    <scope>NUCLEOTIDE SEQUENCE [LARGE SCALE GENOMIC DNA]</scope>
    <source>
        <strain evidence="1 2">PSRA2</strain>
    </source>
</reference>
<dbReference type="Proteomes" id="UP001596406">
    <property type="component" value="Unassembled WGS sequence"/>
</dbReference>
<evidence type="ECO:0000313" key="1">
    <source>
        <dbReference type="EMBL" id="MFC6836025.1"/>
    </source>
</evidence>
<proteinExistence type="predicted"/>
<evidence type="ECO:0008006" key="3">
    <source>
        <dbReference type="Google" id="ProtNLM"/>
    </source>
</evidence>
<protein>
    <recommendedName>
        <fullName evidence="3">Arginine repressor</fullName>
    </recommendedName>
</protein>
<comment type="caution">
    <text evidence="1">The sequence shown here is derived from an EMBL/GenBank/DDBJ whole genome shotgun (WGS) entry which is preliminary data.</text>
</comment>
<dbReference type="Pfam" id="PF24367">
    <property type="entry name" value="DUF7523"/>
    <property type="match status" value="1"/>
</dbReference>
<dbReference type="AlphaFoldDB" id="A0ABD5U653"/>
<keyword evidence="2" id="KW-1185">Reference proteome</keyword>
<dbReference type="EMBL" id="JBHSXM010000001">
    <property type="protein sequence ID" value="MFC6836025.1"/>
    <property type="molecule type" value="Genomic_DNA"/>
</dbReference>
<sequence length="158" mass="16161">MSLAEETRAAVRARPFLYDALRAGVVNYAAAARTLDVGEDDAVTAALRRYADELTAPTPFDGSASVSMRSGLGPADGESEALFHLAGTAYGPGGSSTGVLATGDVDARLLEEVLGRLRTADVACQVAAAADDALLVLVSRRDGPTAVRVVEAAVGRSV</sequence>
<dbReference type="RefSeq" id="WP_304447719.1">
    <property type="nucleotide sequence ID" value="NZ_JARRAH010000001.1"/>
</dbReference>
<gene>
    <name evidence="1" type="ORF">ACFQHK_05835</name>
</gene>
<name>A0ABD5U653_9EURY</name>
<accession>A0ABD5U653</accession>
<organism evidence="1 2">
    <name type="scientific">Halomarina ordinaria</name>
    <dbReference type="NCBI Taxonomy" id="3033939"/>
    <lineage>
        <taxon>Archaea</taxon>
        <taxon>Methanobacteriati</taxon>
        <taxon>Methanobacteriota</taxon>
        <taxon>Stenosarchaea group</taxon>
        <taxon>Halobacteria</taxon>
        <taxon>Halobacteriales</taxon>
        <taxon>Natronomonadaceae</taxon>
        <taxon>Halomarina</taxon>
    </lineage>
</organism>